<evidence type="ECO:0000313" key="1">
    <source>
        <dbReference type="EMBL" id="MFI0793619.1"/>
    </source>
</evidence>
<dbReference type="Proteomes" id="UP001611075">
    <property type="component" value="Unassembled WGS sequence"/>
</dbReference>
<keyword evidence="2" id="KW-1185">Reference proteome</keyword>
<evidence type="ECO:0000313" key="2">
    <source>
        <dbReference type="Proteomes" id="UP001611075"/>
    </source>
</evidence>
<gene>
    <name evidence="1" type="ORF">ACH4OY_13150</name>
</gene>
<proteinExistence type="predicted"/>
<dbReference type="EMBL" id="JBIRPU010000007">
    <property type="protein sequence ID" value="MFI0793619.1"/>
    <property type="molecule type" value="Genomic_DNA"/>
</dbReference>
<organism evidence="1 2">
    <name type="scientific">Micromonospora rubida</name>
    <dbReference type="NCBI Taxonomy" id="2697657"/>
    <lineage>
        <taxon>Bacteria</taxon>
        <taxon>Bacillati</taxon>
        <taxon>Actinomycetota</taxon>
        <taxon>Actinomycetes</taxon>
        <taxon>Micromonosporales</taxon>
        <taxon>Micromonosporaceae</taxon>
        <taxon>Micromonospora</taxon>
    </lineage>
</organism>
<protein>
    <submittedName>
        <fullName evidence="1">Uncharacterized protein</fullName>
    </submittedName>
</protein>
<comment type="caution">
    <text evidence="1">The sequence shown here is derived from an EMBL/GenBank/DDBJ whole genome shotgun (WGS) entry which is preliminary data.</text>
</comment>
<accession>A0ABW7SIY4</accession>
<reference evidence="1 2" key="1">
    <citation type="submission" date="2024-10" db="EMBL/GenBank/DDBJ databases">
        <title>The Natural Products Discovery Center: Release of the First 8490 Sequenced Strains for Exploring Actinobacteria Biosynthetic Diversity.</title>
        <authorList>
            <person name="Kalkreuter E."/>
            <person name="Kautsar S.A."/>
            <person name="Yang D."/>
            <person name="Bader C.D."/>
            <person name="Teijaro C.N."/>
            <person name="Fluegel L."/>
            <person name="Davis C.M."/>
            <person name="Simpson J.R."/>
            <person name="Lauterbach L."/>
            <person name="Steele A.D."/>
            <person name="Gui C."/>
            <person name="Meng S."/>
            <person name="Li G."/>
            <person name="Viehrig K."/>
            <person name="Ye F."/>
            <person name="Su P."/>
            <person name="Kiefer A.F."/>
            <person name="Nichols A."/>
            <person name="Cepeda A.J."/>
            <person name="Yan W."/>
            <person name="Fan B."/>
            <person name="Jiang Y."/>
            <person name="Adhikari A."/>
            <person name="Zheng C.-J."/>
            <person name="Schuster L."/>
            <person name="Cowan T.M."/>
            <person name="Smanski M.J."/>
            <person name="Chevrette M.G."/>
            <person name="De Carvalho L.P.S."/>
            <person name="Shen B."/>
        </authorList>
    </citation>
    <scope>NUCLEOTIDE SEQUENCE [LARGE SCALE GENOMIC DNA]</scope>
    <source>
        <strain evidence="1 2">NPDC021253</strain>
    </source>
</reference>
<dbReference type="RefSeq" id="WP_396679209.1">
    <property type="nucleotide sequence ID" value="NZ_JBIRPU010000007.1"/>
</dbReference>
<name>A0ABW7SIY4_9ACTN</name>
<sequence length="69" mass="7593">MVKLIGSLADRITRLAAPSVTADAAAVCYDEYSHCATGCSWSRNRLAYDRICNGIYQYTWYADCGTCAD</sequence>